<dbReference type="EMBL" id="BMED01000001">
    <property type="protein sequence ID" value="GGC61261.1"/>
    <property type="molecule type" value="Genomic_DNA"/>
</dbReference>
<organism evidence="1 2">
    <name type="scientific">Undibacterium terreum</name>
    <dbReference type="NCBI Taxonomy" id="1224302"/>
    <lineage>
        <taxon>Bacteria</taxon>
        <taxon>Pseudomonadati</taxon>
        <taxon>Pseudomonadota</taxon>
        <taxon>Betaproteobacteria</taxon>
        <taxon>Burkholderiales</taxon>
        <taxon>Oxalobacteraceae</taxon>
        <taxon>Undibacterium</taxon>
    </lineage>
</organism>
<keyword evidence="2" id="KW-1185">Reference proteome</keyword>
<name>A0A916XBI0_9BURK</name>
<reference evidence="1" key="2">
    <citation type="submission" date="2020-09" db="EMBL/GenBank/DDBJ databases">
        <authorList>
            <person name="Sun Q."/>
            <person name="Zhou Y."/>
        </authorList>
    </citation>
    <scope>NUCLEOTIDE SEQUENCE</scope>
    <source>
        <strain evidence="1">CGMCC 1.10998</strain>
    </source>
</reference>
<evidence type="ECO:0000313" key="2">
    <source>
        <dbReference type="Proteomes" id="UP000637423"/>
    </source>
</evidence>
<dbReference type="RefSeq" id="WP_188564426.1">
    <property type="nucleotide sequence ID" value="NZ_BMED01000001.1"/>
</dbReference>
<reference evidence="1" key="1">
    <citation type="journal article" date="2014" name="Int. J. Syst. Evol. Microbiol.">
        <title>Complete genome sequence of Corynebacterium casei LMG S-19264T (=DSM 44701T), isolated from a smear-ripened cheese.</title>
        <authorList>
            <consortium name="US DOE Joint Genome Institute (JGI-PGF)"/>
            <person name="Walter F."/>
            <person name="Albersmeier A."/>
            <person name="Kalinowski J."/>
            <person name="Ruckert C."/>
        </authorList>
    </citation>
    <scope>NUCLEOTIDE SEQUENCE</scope>
    <source>
        <strain evidence="1">CGMCC 1.10998</strain>
    </source>
</reference>
<evidence type="ECO:0000313" key="1">
    <source>
        <dbReference type="EMBL" id="GGC61261.1"/>
    </source>
</evidence>
<sequence>MPISGIGSSYPDSSGVSAYPSTTAVDAGSSAAVAQQEANVVLTEDSSVIAALSGGSGSAALTYAPTGLLSGNLSVDTNLASDPYAWLQANGSNSDSVLQDAVDKEIVATLSAKSIGAGVYNATGVLESLPFSRVTDLGSLLRYNPNLSSILIGNSYNQGIIESLNIIA</sequence>
<comment type="caution">
    <text evidence="1">The sequence shown here is derived from an EMBL/GenBank/DDBJ whole genome shotgun (WGS) entry which is preliminary data.</text>
</comment>
<proteinExistence type="predicted"/>
<protein>
    <submittedName>
        <fullName evidence="1">Uncharacterized protein</fullName>
    </submittedName>
</protein>
<gene>
    <name evidence="1" type="ORF">GCM10011396_05300</name>
</gene>
<accession>A0A916XBI0</accession>
<dbReference type="Proteomes" id="UP000637423">
    <property type="component" value="Unassembled WGS sequence"/>
</dbReference>
<dbReference type="AlphaFoldDB" id="A0A916XBI0"/>